<proteinExistence type="predicted"/>
<protein>
    <submittedName>
        <fullName evidence="1">Uncharacterized protein</fullName>
    </submittedName>
</protein>
<accession>A0A7V7YKR2</accession>
<sequence>MEGSRECRQSQPAVVPAAGRLPCSPAVPHEVAGQRPALQGSFTGCRPAVGTTRFRRLRPPRWCSASAWPRSSALPRPGPG</sequence>
<reference evidence="1 2" key="1">
    <citation type="submission" date="2019-10" db="EMBL/GenBank/DDBJ databases">
        <title>Halotolerant bacteria associated to Saharan-endemic halophytes Stipa tenacissima L. and Atriplex halimus L mitigate salt stress and promote growth of tomato plants.</title>
        <authorList>
            <person name="Dif G."/>
        </authorList>
    </citation>
    <scope>NUCLEOTIDE SEQUENCE [LARGE SCALE GENOMIC DNA]</scope>
    <source>
        <strain evidence="1 2">IS26</strain>
    </source>
</reference>
<evidence type="ECO:0000313" key="2">
    <source>
        <dbReference type="Proteomes" id="UP000449004"/>
    </source>
</evidence>
<name>A0A7V7YKR2_9GAMM</name>
<dbReference type="Proteomes" id="UP000449004">
    <property type="component" value="Unassembled WGS sequence"/>
</dbReference>
<comment type="caution">
    <text evidence="1">The sequence shown here is derived from an EMBL/GenBank/DDBJ whole genome shotgun (WGS) entry which is preliminary data.</text>
</comment>
<organism evidence="1 2">
    <name type="scientific">Stenotrophomonas rhizophila</name>
    <dbReference type="NCBI Taxonomy" id="216778"/>
    <lineage>
        <taxon>Bacteria</taxon>
        <taxon>Pseudomonadati</taxon>
        <taxon>Pseudomonadota</taxon>
        <taxon>Gammaproteobacteria</taxon>
        <taxon>Lysobacterales</taxon>
        <taxon>Lysobacteraceae</taxon>
        <taxon>Stenotrophomonas</taxon>
    </lineage>
</organism>
<evidence type="ECO:0000313" key="1">
    <source>
        <dbReference type="EMBL" id="KAB7632956.1"/>
    </source>
</evidence>
<gene>
    <name evidence="1" type="ORF">F9K92_00125</name>
</gene>
<dbReference type="EMBL" id="WELC01000001">
    <property type="protein sequence ID" value="KAB7632956.1"/>
    <property type="molecule type" value="Genomic_DNA"/>
</dbReference>
<dbReference type="AlphaFoldDB" id="A0A7V7YKR2"/>